<dbReference type="EMBL" id="JAVXUP010001328">
    <property type="protein sequence ID" value="KAK3013033.1"/>
    <property type="molecule type" value="Genomic_DNA"/>
</dbReference>
<dbReference type="InterPro" id="IPR016158">
    <property type="entry name" value="Cullin_homology"/>
</dbReference>
<dbReference type="InterPro" id="IPR036317">
    <property type="entry name" value="Cullin_homology_sf"/>
</dbReference>
<evidence type="ECO:0000256" key="2">
    <source>
        <dbReference type="ARBA" id="ARBA00022499"/>
    </source>
</evidence>
<dbReference type="InterPro" id="IPR016157">
    <property type="entry name" value="Cullin_CS"/>
</dbReference>
<evidence type="ECO:0000256" key="1">
    <source>
        <dbReference type="ARBA" id="ARBA00006019"/>
    </source>
</evidence>
<dbReference type="Proteomes" id="UP001188597">
    <property type="component" value="Unassembled WGS sequence"/>
</dbReference>
<dbReference type="SMART" id="SM00182">
    <property type="entry name" value="CULLIN"/>
    <property type="match status" value="1"/>
</dbReference>
<dbReference type="FunFam" id="1.20.1310.10:FF:000013">
    <property type="entry name" value="Cullin-1 like"/>
    <property type="match status" value="1"/>
</dbReference>
<evidence type="ECO:0000259" key="8">
    <source>
        <dbReference type="PROSITE" id="PS50069"/>
    </source>
</evidence>
<dbReference type="SUPFAM" id="SSF46785">
    <property type="entry name" value="Winged helix' DNA-binding domain"/>
    <property type="match status" value="1"/>
</dbReference>
<dbReference type="FunFam" id="3.30.230.130:FF:000005">
    <property type="entry name" value="Cullin-1 like"/>
    <property type="match status" value="1"/>
</dbReference>
<dbReference type="FunFam" id="1.20.1310.10:FF:000025">
    <property type="entry name" value="Cullin-1, putative"/>
    <property type="match status" value="1"/>
</dbReference>
<name>A0AA89ASS6_9ASTE</name>
<evidence type="ECO:0000313" key="9">
    <source>
        <dbReference type="EMBL" id="KAK3013033.1"/>
    </source>
</evidence>
<protein>
    <recommendedName>
        <fullName evidence="5">Cullin-1</fullName>
    </recommendedName>
</protein>
<keyword evidence="4" id="KW-0832">Ubl conjugation</keyword>
<keyword evidence="2" id="KW-1017">Isopeptide bond</keyword>
<dbReference type="Gene3D" id="1.20.1310.10">
    <property type="entry name" value="Cullin Repeats"/>
    <property type="match status" value="4"/>
</dbReference>
<proteinExistence type="inferred from homology"/>
<keyword evidence="10" id="KW-1185">Reference proteome</keyword>
<dbReference type="InterPro" id="IPR036390">
    <property type="entry name" value="WH_DNA-bd_sf"/>
</dbReference>
<dbReference type="Pfam" id="PF26557">
    <property type="entry name" value="Cullin_AB"/>
    <property type="match status" value="1"/>
</dbReference>
<dbReference type="Gene3D" id="1.10.10.10">
    <property type="entry name" value="Winged helix-like DNA-binding domain superfamily/Winged helix DNA-binding domain"/>
    <property type="match status" value="1"/>
</dbReference>
<evidence type="ECO:0000256" key="4">
    <source>
        <dbReference type="ARBA" id="ARBA00022843"/>
    </source>
</evidence>
<feature type="domain" description="Cullin family profile" evidence="8">
    <location>
        <begin position="400"/>
        <end position="630"/>
    </location>
</feature>
<keyword evidence="3" id="KW-0833">Ubl conjugation pathway</keyword>
<dbReference type="InterPro" id="IPR016159">
    <property type="entry name" value="Cullin_repeat-like_dom_sf"/>
</dbReference>
<evidence type="ECO:0000256" key="3">
    <source>
        <dbReference type="ARBA" id="ARBA00022786"/>
    </source>
</evidence>
<evidence type="ECO:0000313" key="10">
    <source>
        <dbReference type="Proteomes" id="UP001188597"/>
    </source>
</evidence>
<comment type="similarity">
    <text evidence="1 6 7">Belongs to the cullin family.</text>
</comment>
<dbReference type="FunFam" id="1.10.10.10:FF:000503">
    <property type="entry name" value="Cullin-1"/>
    <property type="match status" value="1"/>
</dbReference>
<dbReference type="FunFam" id="1.20.1310.10:FF:000020">
    <property type="entry name" value="Cullin-1, putative"/>
    <property type="match status" value="1"/>
</dbReference>
<evidence type="ECO:0000256" key="6">
    <source>
        <dbReference type="PROSITE-ProRule" id="PRU00330"/>
    </source>
</evidence>
<dbReference type="Pfam" id="PF10557">
    <property type="entry name" value="Cullin_Nedd8"/>
    <property type="match status" value="1"/>
</dbReference>
<gene>
    <name evidence="9" type="ORF">RJ639_008234</name>
</gene>
<dbReference type="InterPro" id="IPR045093">
    <property type="entry name" value="Cullin"/>
</dbReference>
<dbReference type="InterPro" id="IPR001373">
    <property type="entry name" value="Cullin_N"/>
</dbReference>
<dbReference type="PANTHER" id="PTHR11932">
    <property type="entry name" value="CULLIN"/>
    <property type="match status" value="1"/>
</dbReference>
<sequence>MTINQMKIVELEEGWSFMQKGITKLKRILEGLPESQFNSEEYMMLYTTIYNMCTQKPPHDYSQQLYEKYKEAFEEYINYTVLPTLREKHDEFMLRELVNRWMNHKVMVRWLSRFFHYLDRYFIARRSLPGLNEVGLTCFRESVYQELKVKARDAVVTLIDKEREGEQIDRALLKNVLGIFVEIGMGQMDYYDNDFEDHMLKDSAAYYSRKASNWIVEDSCPDYMLKASLALRILMMHNYAEECLRKEKERVVNYLHASSEPKLLEEVQNELLVVYQSQLLEKEHSGCRALLRDDKVDDLSRMYRLFSKINKGLDPVANMYKQHVTGEGTALVQQAEDAASNKAAENVGGPQEQVFVRKVIELHDKFMAYVNDCFANHTLFHKALKEAFEIFCNKVVAGCTSAELLAAYCDNILKKGGSEKLSDEAIEETLEKVVKLLAYISDKDLFAEFYRKKLSRRLLFDKSANDDHERLILTKLKQQCGGQFTSKMEGMVTDLTLAKENQCHFEEYLNSNPNANPGIDLTVTVLTTGFWPSYKSSDLSLPAEMVKCVEVFKEFYQTKTKHRKLTWIYSLGTCNVNGKFDSKTIELIVGTYQAAALLIFNASDKLSYSEIKTQLNLADDDLVRLLQSLSCAKYKILTKEPSSRTVSPTDHFEFNGKFTDRMRRIRIPLPPVDERKKVVEDVDKDRRYAIDASIVRIMKSRKVLGHQQLVLECVEQLSRMFKPDFKAIKKRIEDLITRDYLERDKENPNLFKYLA</sequence>
<dbReference type="FunFam" id="1.20.1310.10:FF:000021">
    <property type="entry name" value="Cullin-1, putative"/>
    <property type="match status" value="1"/>
</dbReference>
<dbReference type="AlphaFoldDB" id="A0AA89ASS6"/>
<dbReference type="Gene3D" id="3.30.230.130">
    <property type="entry name" value="Cullin, Chain C, Domain 2"/>
    <property type="match status" value="1"/>
</dbReference>
<dbReference type="GO" id="GO:0009867">
    <property type="term" value="P:jasmonic acid mediated signaling pathway"/>
    <property type="evidence" value="ECO:0007669"/>
    <property type="project" value="UniProtKB-ARBA"/>
</dbReference>
<dbReference type="Pfam" id="PF00888">
    <property type="entry name" value="Cullin"/>
    <property type="match status" value="1"/>
</dbReference>
<dbReference type="InterPro" id="IPR059120">
    <property type="entry name" value="Cullin-like_AB"/>
</dbReference>
<organism evidence="9 10">
    <name type="scientific">Escallonia herrerae</name>
    <dbReference type="NCBI Taxonomy" id="1293975"/>
    <lineage>
        <taxon>Eukaryota</taxon>
        <taxon>Viridiplantae</taxon>
        <taxon>Streptophyta</taxon>
        <taxon>Embryophyta</taxon>
        <taxon>Tracheophyta</taxon>
        <taxon>Spermatophyta</taxon>
        <taxon>Magnoliopsida</taxon>
        <taxon>eudicotyledons</taxon>
        <taxon>Gunneridae</taxon>
        <taxon>Pentapetalae</taxon>
        <taxon>asterids</taxon>
        <taxon>campanulids</taxon>
        <taxon>Escalloniales</taxon>
        <taxon>Escalloniaceae</taxon>
        <taxon>Escallonia</taxon>
    </lineage>
</organism>
<evidence type="ECO:0000256" key="5">
    <source>
        <dbReference type="ARBA" id="ARBA00069612"/>
    </source>
</evidence>
<evidence type="ECO:0000256" key="7">
    <source>
        <dbReference type="RuleBase" id="RU003829"/>
    </source>
</evidence>
<dbReference type="GO" id="GO:0031461">
    <property type="term" value="C:cullin-RING ubiquitin ligase complex"/>
    <property type="evidence" value="ECO:0007669"/>
    <property type="project" value="InterPro"/>
</dbReference>
<accession>A0AA89ASS6</accession>
<dbReference type="GO" id="GO:0006511">
    <property type="term" value="P:ubiquitin-dependent protein catabolic process"/>
    <property type="evidence" value="ECO:0007669"/>
    <property type="project" value="InterPro"/>
</dbReference>
<dbReference type="SUPFAM" id="SSF75632">
    <property type="entry name" value="Cullin homology domain"/>
    <property type="match status" value="1"/>
</dbReference>
<dbReference type="PROSITE" id="PS50069">
    <property type="entry name" value="CULLIN_2"/>
    <property type="match status" value="1"/>
</dbReference>
<dbReference type="InterPro" id="IPR019559">
    <property type="entry name" value="Cullin_neddylation_domain"/>
</dbReference>
<dbReference type="SUPFAM" id="SSF74788">
    <property type="entry name" value="Cullin repeat-like"/>
    <property type="match status" value="1"/>
</dbReference>
<comment type="caution">
    <text evidence="9">The sequence shown here is derived from an EMBL/GenBank/DDBJ whole genome shotgun (WGS) entry which is preliminary data.</text>
</comment>
<dbReference type="PROSITE" id="PS01256">
    <property type="entry name" value="CULLIN_1"/>
    <property type="match status" value="1"/>
</dbReference>
<dbReference type="InterPro" id="IPR036388">
    <property type="entry name" value="WH-like_DNA-bd_sf"/>
</dbReference>
<dbReference type="SMART" id="SM00884">
    <property type="entry name" value="Cullin_Nedd8"/>
    <property type="match status" value="1"/>
</dbReference>
<dbReference type="GO" id="GO:0031625">
    <property type="term" value="F:ubiquitin protein ligase binding"/>
    <property type="evidence" value="ECO:0007669"/>
    <property type="project" value="InterPro"/>
</dbReference>
<reference evidence="9" key="1">
    <citation type="submission" date="2022-12" db="EMBL/GenBank/DDBJ databases">
        <title>Draft genome assemblies for two species of Escallonia (Escalloniales).</title>
        <authorList>
            <person name="Chanderbali A."/>
            <person name="Dervinis C."/>
            <person name="Anghel I."/>
            <person name="Soltis D."/>
            <person name="Soltis P."/>
            <person name="Zapata F."/>
        </authorList>
    </citation>
    <scope>NUCLEOTIDE SEQUENCE</scope>
    <source>
        <strain evidence="9">UCBG64.0493</strain>
        <tissue evidence="9">Leaf</tissue>
    </source>
</reference>